<organism evidence="2 3">
    <name type="scientific">Kribbella ginsengisoli</name>
    <dbReference type="NCBI Taxonomy" id="363865"/>
    <lineage>
        <taxon>Bacteria</taxon>
        <taxon>Bacillati</taxon>
        <taxon>Actinomycetota</taxon>
        <taxon>Actinomycetes</taxon>
        <taxon>Propionibacteriales</taxon>
        <taxon>Kribbellaceae</taxon>
        <taxon>Kribbella</taxon>
    </lineage>
</organism>
<gene>
    <name evidence="2" type="ORF">GCM10022235_26800</name>
</gene>
<feature type="transmembrane region" description="Helical" evidence="1">
    <location>
        <begin position="36"/>
        <end position="57"/>
    </location>
</feature>
<comment type="caution">
    <text evidence="2">The sequence shown here is derived from an EMBL/GenBank/DDBJ whole genome shotgun (WGS) entry which is preliminary data.</text>
</comment>
<keyword evidence="1" id="KW-0472">Membrane</keyword>
<protein>
    <submittedName>
        <fullName evidence="2">Uncharacterized protein</fullName>
    </submittedName>
</protein>
<accession>A0ABP6WZX4</accession>
<keyword evidence="1" id="KW-0812">Transmembrane</keyword>
<dbReference type="RefSeq" id="WP_344840611.1">
    <property type="nucleotide sequence ID" value="NZ_BAABAA010000002.1"/>
</dbReference>
<evidence type="ECO:0000313" key="2">
    <source>
        <dbReference type="EMBL" id="GAA3557304.1"/>
    </source>
</evidence>
<sequence>MIKAAIGSTLFFFAAPCVVAGLIPWWINGWDDPKLWPALLLIVAGVLVVVRAFIRFVREGRGTPRRSPRPSAW</sequence>
<dbReference type="EMBL" id="BAABAA010000002">
    <property type="protein sequence ID" value="GAA3557304.1"/>
    <property type="molecule type" value="Genomic_DNA"/>
</dbReference>
<keyword evidence="1" id="KW-1133">Transmembrane helix</keyword>
<proteinExistence type="predicted"/>
<dbReference type="Proteomes" id="UP001501222">
    <property type="component" value="Unassembled WGS sequence"/>
</dbReference>
<reference evidence="3" key="1">
    <citation type="journal article" date="2019" name="Int. J. Syst. Evol. Microbiol.">
        <title>The Global Catalogue of Microorganisms (GCM) 10K type strain sequencing project: providing services to taxonomists for standard genome sequencing and annotation.</title>
        <authorList>
            <consortium name="The Broad Institute Genomics Platform"/>
            <consortium name="The Broad Institute Genome Sequencing Center for Infectious Disease"/>
            <person name="Wu L."/>
            <person name="Ma J."/>
        </authorList>
    </citation>
    <scope>NUCLEOTIDE SEQUENCE [LARGE SCALE GENOMIC DNA]</scope>
    <source>
        <strain evidence="3">JCM 16928</strain>
    </source>
</reference>
<evidence type="ECO:0000256" key="1">
    <source>
        <dbReference type="SAM" id="Phobius"/>
    </source>
</evidence>
<keyword evidence="3" id="KW-1185">Reference proteome</keyword>
<name>A0ABP6WZX4_9ACTN</name>
<evidence type="ECO:0000313" key="3">
    <source>
        <dbReference type="Proteomes" id="UP001501222"/>
    </source>
</evidence>